<protein>
    <submittedName>
        <fullName evidence="2">Os01g0717301 protein</fullName>
    </submittedName>
</protein>
<keyword evidence="3" id="KW-1185">Reference proteome</keyword>
<reference evidence="2 3" key="2">
    <citation type="journal article" date="2013" name="Plant Cell Physiol.">
        <title>Rice Annotation Project Database (RAP-DB): an integrative and interactive database for rice genomics.</title>
        <authorList>
            <person name="Sakai H."/>
            <person name="Lee S.S."/>
            <person name="Tanaka T."/>
            <person name="Numa H."/>
            <person name="Kim J."/>
            <person name="Kawahara Y."/>
            <person name="Wakimoto H."/>
            <person name="Yang C.C."/>
            <person name="Iwamoto M."/>
            <person name="Abe T."/>
            <person name="Yamada Y."/>
            <person name="Muto A."/>
            <person name="Inokuchi H."/>
            <person name="Ikemura T."/>
            <person name="Matsumoto T."/>
            <person name="Sasaki T."/>
            <person name="Itoh T."/>
        </authorList>
    </citation>
    <scope>NUCLEOTIDE SEQUENCE [LARGE SCALE GENOMIC DNA]</scope>
    <source>
        <strain evidence="3">cv. Nipponbare</strain>
    </source>
</reference>
<dbReference type="STRING" id="39947.A0A0P0V7F5"/>
<dbReference type="AlphaFoldDB" id="A0A0P0V7F5"/>
<evidence type="ECO:0000313" key="2">
    <source>
        <dbReference type="EMBL" id="BAS74042.1"/>
    </source>
</evidence>
<sequence length="90" mass="10507">MTSVFVPQLDSPILDRLAFFRSVRRLEEHNRFPCFLFEKSMCRAICLLNHLRIPPKEWPDTWWRPCAGSPTRSTHHGHYRKSSSSSCGSC</sequence>
<dbReference type="Gramene" id="Os01t0717301-00">
    <property type="protein sequence ID" value="Os01t0717301-00"/>
    <property type="gene ID" value="Os01g0717301"/>
</dbReference>
<evidence type="ECO:0000313" key="3">
    <source>
        <dbReference type="Proteomes" id="UP000059680"/>
    </source>
</evidence>
<reference evidence="2 3" key="3">
    <citation type="journal article" date="2013" name="Rice">
        <title>Improvement of the Oryza sativa Nipponbare reference genome using next generation sequence and optical map data.</title>
        <authorList>
            <person name="Kawahara Y."/>
            <person name="de la Bastide M."/>
            <person name="Hamilton J.P."/>
            <person name="Kanamori H."/>
            <person name="McCombie W.R."/>
            <person name="Ouyang S."/>
            <person name="Schwartz D.C."/>
            <person name="Tanaka T."/>
            <person name="Wu J."/>
            <person name="Zhou S."/>
            <person name="Childs K.L."/>
            <person name="Davidson R.M."/>
            <person name="Lin H."/>
            <person name="Quesada-Ocampo L."/>
            <person name="Vaillancourt B."/>
            <person name="Sakai H."/>
            <person name="Lee S.S."/>
            <person name="Kim J."/>
            <person name="Numa H."/>
            <person name="Itoh T."/>
            <person name="Buell C.R."/>
            <person name="Matsumoto T."/>
        </authorList>
    </citation>
    <scope>NUCLEOTIDE SEQUENCE [LARGE SCALE GENOMIC DNA]</scope>
    <source>
        <strain evidence="3">cv. Nipponbare</strain>
    </source>
</reference>
<organism evidence="2 3">
    <name type="scientific">Oryza sativa subsp. japonica</name>
    <name type="common">Rice</name>
    <dbReference type="NCBI Taxonomy" id="39947"/>
    <lineage>
        <taxon>Eukaryota</taxon>
        <taxon>Viridiplantae</taxon>
        <taxon>Streptophyta</taxon>
        <taxon>Embryophyta</taxon>
        <taxon>Tracheophyta</taxon>
        <taxon>Spermatophyta</taxon>
        <taxon>Magnoliopsida</taxon>
        <taxon>Liliopsida</taxon>
        <taxon>Poales</taxon>
        <taxon>Poaceae</taxon>
        <taxon>BOP clade</taxon>
        <taxon>Oryzoideae</taxon>
        <taxon>Oryzeae</taxon>
        <taxon>Oryzinae</taxon>
        <taxon>Oryza</taxon>
        <taxon>Oryza sativa</taxon>
    </lineage>
</organism>
<dbReference type="InParanoid" id="A0A0P0V7F5"/>
<dbReference type="EMBL" id="AP014957">
    <property type="protein sequence ID" value="BAS74042.1"/>
    <property type="molecule type" value="Genomic_DNA"/>
</dbReference>
<dbReference type="PaxDb" id="39947-A0A0P0V7F5"/>
<proteinExistence type="predicted"/>
<accession>A0A0P0V7F5</accession>
<name>A0A0P0V7F5_ORYSJ</name>
<gene>
    <name evidence="2" type="ordered locus">Os01g0717301</name>
    <name evidence="2" type="ORF">OSNPB_010717301</name>
</gene>
<dbReference type="Proteomes" id="UP000059680">
    <property type="component" value="Chromosome 1"/>
</dbReference>
<reference evidence="3" key="1">
    <citation type="journal article" date="2005" name="Nature">
        <title>The map-based sequence of the rice genome.</title>
        <authorList>
            <consortium name="International rice genome sequencing project (IRGSP)"/>
            <person name="Matsumoto T."/>
            <person name="Wu J."/>
            <person name="Kanamori H."/>
            <person name="Katayose Y."/>
            <person name="Fujisawa M."/>
            <person name="Namiki N."/>
            <person name="Mizuno H."/>
            <person name="Yamamoto K."/>
            <person name="Antonio B.A."/>
            <person name="Baba T."/>
            <person name="Sakata K."/>
            <person name="Nagamura Y."/>
            <person name="Aoki H."/>
            <person name="Arikawa K."/>
            <person name="Arita K."/>
            <person name="Bito T."/>
            <person name="Chiden Y."/>
            <person name="Fujitsuka N."/>
            <person name="Fukunaka R."/>
            <person name="Hamada M."/>
            <person name="Harada C."/>
            <person name="Hayashi A."/>
            <person name="Hijishita S."/>
            <person name="Honda M."/>
            <person name="Hosokawa S."/>
            <person name="Ichikawa Y."/>
            <person name="Idonuma A."/>
            <person name="Iijima M."/>
            <person name="Ikeda M."/>
            <person name="Ikeno M."/>
            <person name="Ito K."/>
            <person name="Ito S."/>
            <person name="Ito T."/>
            <person name="Ito Y."/>
            <person name="Ito Y."/>
            <person name="Iwabuchi A."/>
            <person name="Kamiya K."/>
            <person name="Karasawa W."/>
            <person name="Kurita K."/>
            <person name="Katagiri S."/>
            <person name="Kikuta A."/>
            <person name="Kobayashi H."/>
            <person name="Kobayashi N."/>
            <person name="Machita K."/>
            <person name="Maehara T."/>
            <person name="Masukawa M."/>
            <person name="Mizubayashi T."/>
            <person name="Mukai Y."/>
            <person name="Nagasaki H."/>
            <person name="Nagata Y."/>
            <person name="Naito S."/>
            <person name="Nakashima M."/>
            <person name="Nakama Y."/>
            <person name="Nakamichi Y."/>
            <person name="Nakamura M."/>
            <person name="Meguro A."/>
            <person name="Negishi M."/>
            <person name="Ohta I."/>
            <person name="Ohta T."/>
            <person name="Okamoto M."/>
            <person name="Ono N."/>
            <person name="Saji S."/>
            <person name="Sakaguchi M."/>
            <person name="Sakai K."/>
            <person name="Shibata M."/>
            <person name="Shimokawa T."/>
            <person name="Song J."/>
            <person name="Takazaki Y."/>
            <person name="Terasawa K."/>
            <person name="Tsugane M."/>
            <person name="Tsuji K."/>
            <person name="Ueda S."/>
            <person name="Waki K."/>
            <person name="Yamagata H."/>
            <person name="Yamamoto M."/>
            <person name="Yamamoto S."/>
            <person name="Yamane H."/>
            <person name="Yoshiki S."/>
            <person name="Yoshihara R."/>
            <person name="Yukawa K."/>
            <person name="Zhong H."/>
            <person name="Yano M."/>
            <person name="Yuan Q."/>
            <person name="Ouyang S."/>
            <person name="Liu J."/>
            <person name="Jones K.M."/>
            <person name="Gansberger K."/>
            <person name="Moffat K."/>
            <person name="Hill J."/>
            <person name="Bera J."/>
            <person name="Fadrosh D."/>
            <person name="Jin S."/>
            <person name="Johri S."/>
            <person name="Kim M."/>
            <person name="Overton L."/>
            <person name="Reardon M."/>
            <person name="Tsitrin T."/>
            <person name="Vuong H."/>
            <person name="Weaver B."/>
            <person name="Ciecko A."/>
            <person name="Tallon L."/>
            <person name="Jackson J."/>
            <person name="Pai G."/>
            <person name="Aken S.V."/>
            <person name="Utterback T."/>
            <person name="Reidmuller S."/>
            <person name="Feldblyum T."/>
            <person name="Hsiao J."/>
            <person name="Zismann V."/>
            <person name="Iobst S."/>
            <person name="de Vazeille A.R."/>
            <person name="Buell C.R."/>
            <person name="Ying K."/>
            <person name="Li Y."/>
            <person name="Lu T."/>
            <person name="Huang Y."/>
            <person name="Zhao Q."/>
            <person name="Feng Q."/>
            <person name="Zhang L."/>
            <person name="Zhu J."/>
            <person name="Weng Q."/>
            <person name="Mu J."/>
            <person name="Lu Y."/>
            <person name="Fan D."/>
            <person name="Liu Y."/>
            <person name="Guan J."/>
            <person name="Zhang Y."/>
            <person name="Yu S."/>
            <person name="Liu X."/>
            <person name="Zhang Y."/>
            <person name="Hong G."/>
            <person name="Han B."/>
            <person name="Choisne N."/>
            <person name="Demange N."/>
            <person name="Orjeda G."/>
            <person name="Samain S."/>
            <person name="Cattolico L."/>
            <person name="Pelletier E."/>
            <person name="Couloux A."/>
            <person name="Segurens B."/>
            <person name="Wincker P."/>
            <person name="D'Hont A."/>
            <person name="Scarpelli C."/>
            <person name="Weissenbach J."/>
            <person name="Salanoubat M."/>
            <person name="Quetier F."/>
            <person name="Yu Y."/>
            <person name="Kim H.R."/>
            <person name="Rambo T."/>
            <person name="Currie J."/>
            <person name="Collura K."/>
            <person name="Luo M."/>
            <person name="Yang T."/>
            <person name="Ammiraju J.S.S."/>
            <person name="Engler F."/>
            <person name="Soderlund C."/>
            <person name="Wing R.A."/>
            <person name="Palmer L.E."/>
            <person name="de la Bastide M."/>
            <person name="Spiegel L."/>
            <person name="Nascimento L."/>
            <person name="Zutavern T."/>
            <person name="O'Shaughnessy A."/>
            <person name="Dike S."/>
            <person name="Dedhia N."/>
            <person name="Preston R."/>
            <person name="Balija V."/>
            <person name="McCombie W.R."/>
            <person name="Chow T."/>
            <person name="Chen H."/>
            <person name="Chung M."/>
            <person name="Chen C."/>
            <person name="Shaw J."/>
            <person name="Wu H."/>
            <person name="Hsiao K."/>
            <person name="Chao Y."/>
            <person name="Chu M."/>
            <person name="Cheng C."/>
            <person name="Hour A."/>
            <person name="Lee P."/>
            <person name="Lin S."/>
            <person name="Lin Y."/>
            <person name="Liou J."/>
            <person name="Liu S."/>
            <person name="Hsing Y."/>
            <person name="Raghuvanshi S."/>
            <person name="Mohanty A."/>
            <person name="Bharti A.K."/>
            <person name="Gaur A."/>
            <person name="Gupta V."/>
            <person name="Kumar D."/>
            <person name="Ravi V."/>
            <person name="Vij S."/>
            <person name="Kapur A."/>
            <person name="Khurana P."/>
            <person name="Khurana P."/>
            <person name="Khurana J.P."/>
            <person name="Tyagi A.K."/>
            <person name="Gaikwad K."/>
            <person name="Singh A."/>
            <person name="Dalal V."/>
            <person name="Srivastava S."/>
            <person name="Dixit A."/>
            <person name="Pal A.K."/>
            <person name="Ghazi I.A."/>
            <person name="Yadav M."/>
            <person name="Pandit A."/>
            <person name="Bhargava A."/>
            <person name="Sureshbabu K."/>
            <person name="Batra K."/>
            <person name="Sharma T.R."/>
            <person name="Mohapatra T."/>
            <person name="Singh N.K."/>
            <person name="Messing J."/>
            <person name="Nelson A.B."/>
            <person name="Fuks G."/>
            <person name="Kavchok S."/>
            <person name="Keizer G."/>
            <person name="Linton E."/>
            <person name="Llaca V."/>
            <person name="Song R."/>
            <person name="Tanyolac B."/>
            <person name="Young S."/>
            <person name="Ho-Il K."/>
            <person name="Hahn J.H."/>
            <person name="Sangsakoo G."/>
            <person name="Vanavichit A."/>
            <person name="de Mattos Luiz.A.T."/>
            <person name="Zimmer P.D."/>
            <person name="Malone G."/>
            <person name="Dellagostin O."/>
            <person name="de Oliveira A.C."/>
            <person name="Bevan M."/>
            <person name="Bancroft I."/>
            <person name="Minx P."/>
            <person name="Cordum H."/>
            <person name="Wilson R."/>
            <person name="Cheng Z."/>
            <person name="Jin W."/>
            <person name="Jiang J."/>
            <person name="Leong S.A."/>
            <person name="Iwama H."/>
            <person name="Gojobori T."/>
            <person name="Itoh T."/>
            <person name="Niimura Y."/>
            <person name="Fujii Y."/>
            <person name="Habara T."/>
            <person name="Sakai H."/>
            <person name="Sato Y."/>
            <person name="Wilson G."/>
            <person name="Kumar K."/>
            <person name="McCouch S."/>
            <person name="Juretic N."/>
            <person name="Hoen D."/>
            <person name="Wright S."/>
            <person name="Bruskiewich R."/>
            <person name="Bureau T."/>
            <person name="Miyao A."/>
            <person name="Hirochika H."/>
            <person name="Nishikawa T."/>
            <person name="Kadowaki K."/>
            <person name="Sugiura M."/>
            <person name="Burr B."/>
            <person name="Sasaki T."/>
        </authorList>
    </citation>
    <scope>NUCLEOTIDE SEQUENCE [LARGE SCALE GENOMIC DNA]</scope>
    <source>
        <strain evidence="3">cv. Nipponbare</strain>
    </source>
</reference>
<feature type="region of interest" description="Disordered" evidence="1">
    <location>
        <begin position="69"/>
        <end position="90"/>
    </location>
</feature>
<evidence type="ECO:0000256" key="1">
    <source>
        <dbReference type="SAM" id="MobiDB-lite"/>
    </source>
</evidence>